<evidence type="ECO:0000256" key="1">
    <source>
        <dbReference type="ARBA" id="ARBA00004123"/>
    </source>
</evidence>
<protein>
    <submittedName>
        <fullName evidence="7">Cenp-O kinetochore centromere component-domain-containing protein</fullName>
    </submittedName>
</protein>
<accession>A0A443I4V2</accession>
<keyword evidence="5" id="KW-0539">Nucleus</keyword>
<comment type="subcellular location">
    <subcellularLocation>
        <location evidence="2">Chromosome</location>
        <location evidence="2">Centromere</location>
    </subcellularLocation>
    <subcellularLocation>
        <location evidence="1">Nucleus</location>
    </subcellularLocation>
</comment>
<dbReference type="PANTHER" id="PTHR14582:SF1">
    <property type="entry name" value="CENTROMERE PROTEIN O"/>
    <property type="match status" value="1"/>
</dbReference>
<dbReference type="PANTHER" id="PTHR14582">
    <property type="entry name" value="INNER KINETOCHORE SUBUNIT MAL2"/>
    <property type="match status" value="1"/>
</dbReference>
<dbReference type="EMBL" id="RCNU01000001">
    <property type="protein sequence ID" value="RWQ99036.1"/>
    <property type="molecule type" value="Genomic_DNA"/>
</dbReference>
<organism evidence="7 8">
    <name type="scientific">Byssochlamys spectabilis</name>
    <name type="common">Paecilomyces variotii</name>
    <dbReference type="NCBI Taxonomy" id="264951"/>
    <lineage>
        <taxon>Eukaryota</taxon>
        <taxon>Fungi</taxon>
        <taxon>Dikarya</taxon>
        <taxon>Ascomycota</taxon>
        <taxon>Pezizomycotina</taxon>
        <taxon>Eurotiomycetes</taxon>
        <taxon>Eurotiomycetidae</taxon>
        <taxon>Eurotiales</taxon>
        <taxon>Thermoascaceae</taxon>
        <taxon>Paecilomyces</taxon>
    </lineage>
</organism>
<dbReference type="Pfam" id="PF09496">
    <property type="entry name" value="CENP-O"/>
    <property type="match status" value="1"/>
</dbReference>
<sequence>MASSPQSDASTATEDAEIIAIREEIRSMQKRRRLLSNSLLASEFVQKHIQNHISPADNHEISPLVLGAGKHSQSNHHRIAFSATTFPFTDPSPYADSRNLLGIRIDICRRDGRFSKPYYVLLKRDKGDGKRLRVHRHTIPAFISMEKLEQRYLPVVPRGADGEVDEIRASKTRKQNLSAFVRDLRQELVAWHLRSDAIDWLRERLKLPRSDPSQPVSFDEGVPTNKLGIISLSPTSLEARYVRLEWEDGRVGRFKISNNGEVARVVIIGDHGRDKRTEDAMTGGNRRIESLLERLSQPELSTR</sequence>
<gene>
    <name evidence="7" type="ORF">C8Q69DRAFT_8903</name>
</gene>
<evidence type="ECO:0000256" key="6">
    <source>
        <dbReference type="ARBA" id="ARBA00023328"/>
    </source>
</evidence>
<evidence type="ECO:0000313" key="7">
    <source>
        <dbReference type="EMBL" id="RWQ99036.1"/>
    </source>
</evidence>
<keyword evidence="6" id="KW-0137">Centromere</keyword>
<dbReference type="AlphaFoldDB" id="A0A443I4V2"/>
<dbReference type="InterPro" id="IPR018464">
    <property type="entry name" value="CENP-O"/>
</dbReference>
<comment type="caution">
    <text evidence="7">The sequence shown here is derived from an EMBL/GenBank/DDBJ whole genome shotgun (WGS) entry which is preliminary data.</text>
</comment>
<dbReference type="RefSeq" id="XP_028488681.1">
    <property type="nucleotide sequence ID" value="XM_028634139.1"/>
</dbReference>
<evidence type="ECO:0000256" key="3">
    <source>
        <dbReference type="ARBA" id="ARBA00007321"/>
    </source>
</evidence>
<dbReference type="GO" id="GO:0005634">
    <property type="term" value="C:nucleus"/>
    <property type="evidence" value="ECO:0007669"/>
    <property type="project" value="UniProtKB-SubCell"/>
</dbReference>
<keyword evidence="4" id="KW-0158">Chromosome</keyword>
<comment type="similarity">
    <text evidence="3">Belongs to the CENP-O/MCM21 family.</text>
</comment>
<evidence type="ECO:0000313" key="8">
    <source>
        <dbReference type="Proteomes" id="UP000283841"/>
    </source>
</evidence>
<dbReference type="STRING" id="264951.A0A443I4V2"/>
<keyword evidence="8" id="KW-1185">Reference proteome</keyword>
<dbReference type="GO" id="GO:0031511">
    <property type="term" value="C:Mis6-Sim4 complex"/>
    <property type="evidence" value="ECO:0007669"/>
    <property type="project" value="TreeGrafter"/>
</dbReference>
<dbReference type="GeneID" id="39603416"/>
<proteinExistence type="inferred from homology"/>
<reference evidence="7 8" key="1">
    <citation type="journal article" date="2018" name="Front. Microbiol.">
        <title>Genomic and genetic insights into a cosmopolitan fungus, Paecilomyces variotii (Eurotiales).</title>
        <authorList>
            <person name="Urquhart A.S."/>
            <person name="Mondo S.J."/>
            <person name="Makela M.R."/>
            <person name="Hane J.K."/>
            <person name="Wiebenga A."/>
            <person name="He G."/>
            <person name="Mihaltcheva S."/>
            <person name="Pangilinan J."/>
            <person name="Lipzen A."/>
            <person name="Barry K."/>
            <person name="de Vries R.P."/>
            <person name="Grigoriev I.V."/>
            <person name="Idnurm A."/>
        </authorList>
    </citation>
    <scope>NUCLEOTIDE SEQUENCE [LARGE SCALE GENOMIC DNA]</scope>
    <source>
        <strain evidence="7 8">CBS 101075</strain>
    </source>
</reference>
<evidence type="ECO:0000256" key="2">
    <source>
        <dbReference type="ARBA" id="ARBA00004584"/>
    </source>
</evidence>
<name>A0A443I4V2_BYSSP</name>
<evidence type="ECO:0000256" key="4">
    <source>
        <dbReference type="ARBA" id="ARBA00022454"/>
    </source>
</evidence>
<dbReference type="Proteomes" id="UP000283841">
    <property type="component" value="Unassembled WGS sequence"/>
</dbReference>
<evidence type="ECO:0000256" key="5">
    <source>
        <dbReference type="ARBA" id="ARBA00023242"/>
    </source>
</evidence>
<dbReference type="VEuPathDB" id="FungiDB:C8Q69DRAFT_8903"/>